<keyword evidence="2" id="KW-0808">Transferase</keyword>
<dbReference type="EMBL" id="MLJW01008704">
    <property type="protein sequence ID" value="OIQ63779.1"/>
    <property type="molecule type" value="Genomic_DNA"/>
</dbReference>
<dbReference type="AlphaFoldDB" id="A0A1J5PEV6"/>
<dbReference type="Gene3D" id="3.40.50.300">
    <property type="entry name" value="P-loop containing nucleotide triphosphate hydrolases"/>
    <property type="match status" value="3"/>
</dbReference>
<name>A0A1J5PEV6_9ZZZZ</name>
<dbReference type="EC" id="2.7.1.33" evidence="2"/>
<dbReference type="InterPro" id="IPR027417">
    <property type="entry name" value="P-loop_NTPase"/>
</dbReference>
<gene>
    <name evidence="2" type="primary">coaA_2</name>
    <name evidence="2" type="ORF">GALL_546800</name>
</gene>
<protein>
    <submittedName>
        <fullName evidence="2">Pantothenate kinase</fullName>
        <ecNumber evidence="2">2.7.1.33</ecNumber>
    </submittedName>
</protein>
<dbReference type="NCBIfam" id="NF006743">
    <property type="entry name" value="PRK09270.1-2"/>
    <property type="match status" value="1"/>
</dbReference>
<evidence type="ECO:0000259" key="1">
    <source>
        <dbReference type="SMART" id="SM00382"/>
    </source>
</evidence>
<comment type="caution">
    <text evidence="2">The sequence shown here is derived from an EMBL/GenBank/DDBJ whole genome shotgun (WGS) entry which is preliminary data.</text>
</comment>
<dbReference type="SUPFAM" id="SSF52540">
    <property type="entry name" value="P-loop containing nucleoside triphosphate hydrolases"/>
    <property type="match status" value="1"/>
</dbReference>
<keyword evidence="2" id="KW-0418">Kinase</keyword>
<dbReference type="InterPro" id="IPR003593">
    <property type="entry name" value="AAA+_ATPase"/>
</dbReference>
<accession>A0A1J5PEV6</accession>
<dbReference type="GO" id="GO:0004594">
    <property type="term" value="F:pantothenate kinase activity"/>
    <property type="evidence" value="ECO:0007669"/>
    <property type="project" value="UniProtKB-EC"/>
</dbReference>
<organism evidence="2">
    <name type="scientific">mine drainage metagenome</name>
    <dbReference type="NCBI Taxonomy" id="410659"/>
    <lineage>
        <taxon>unclassified sequences</taxon>
        <taxon>metagenomes</taxon>
        <taxon>ecological metagenomes</taxon>
    </lineage>
</organism>
<sequence>MTAARQVELEVELRPGGSLPPVLAARAWRLLERGETSGRPTVLGIVGAPGVGKSTLAAQVVAALDPTSGASEAQVAPGGSGATVALLPMDGFHLANSRLEQLGLRDRKGAPETFDAAGYAALLRRAVEPGRDVVHAPEYRREIEEAIAGAIAIGPQVRLLVTEGNYLLLDDGPWSQVAGLLTESWFVTTDDEVRLERLVGRHVRFGKAPDAARAWATGPDERNARVIAGTAHRADVVVRLVDGAHGGRLTR</sequence>
<reference evidence="2" key="1">
    <citation type="submission" date="2016-10" db="EMBL/GenBank/DDBJ databases">
        <title>Sequence of Gallionella enrichment culture.</title>
        <authorList>
            <person name="Poehlein A."/>
            <person name="Muehling M."/>
            <person name="Daniel R."/>
        </authorList>
    </citation>
    <scope>NUCLEOTIDE SEQUENCE</scope>
</reference>
<evidence type="ECO:0000313" key="2">
    <source>
        <dbReference type="EMBL" id="OIQ63779.1"/>
    </source>
</evidence>
<dbReference type="PANTHER" id="PTHR10285">
    <property type="entry name" value="URIDINE KINASE"/>
    <property type="match status" value="1"/>
</dbReference>
<feature type="domain" description="AAA+ ATPase" evidence="1">
    <location>
        <begin position="39"/>
        <end position="209"/>
    </location>
</feature>
<dbReference type="SMART" id="SM00382">
    <property type="entry name" value="AAA"/>
    <property type="match status" value="1"/>
</dbReference>
<proteinExistence type="predicted"/>